<proteinExistence type="predicted"/>
<name>A0AAE1DPH4_9GAST</name>
<feature type="region of interest" description="Disordered" evidence="1">
    <location>
        <begin position="89"/>
        <end position="144"/>
    </location>
</feature>
<reference evidence="2" key="1">
    <citation type="journal article" date="2023" name="G3 (Bethesda)">
        <title>A reference genome for the long-term kleptoplast-retaining sea slug Elysia crispata morphotype clarki.</title>
        <authorList>
            <person name="Eastman K.E."/>
            <person name="Pendleton A.L."/>
            <person name="Shaikh M.A."/>
            <person name="Suttiyut T."/>
            <person name="Ogas R."/>
            <person name="Tomko P."/>
            <person name="Gavelis G."/>
            <person name="Widhalm J.R."/>
            <person name="Wisecaver J.H."/>
        </authorList>
    </citation>
    <scope>NUCLEOTIDE SEQUENCE</scope>
    <source>
        <strain evidence="2">ECLA1</strain>
    </source>
</reference>
<dbReference type="Proteomes" id="UP001283361">
    <property type="component" value="Unassembled WGS sequence"/>
</dbReference>
<gene>
    <name evidence="2" type="ORF">RRG08_007495</name>
</gene>
<feature type="compositionally biased region" description="Polar residues" evidence="1">
    <location>
        <begin position="1"/>
        <end position="30"/>
    </location>
</feature>
<dbReference type="EMBL" id="JAWDGP010003164">
    <property type="protein sequence ID" value="KAK3776938.1"/>
    <property type="molecule type" value="Genomic_DNA"/>
</dbReference>
<accession>A0AAE1DPH4</accession>
<sequence length="144" mass="15110">MHAPENLTSSTSPPHHTIESRPSPTSSLVAGQTLEGTGGPGSIKTAGSHRRGESDVPPPDSGDDQEQHDARIVAAFRCRRCGYATTTLHAGNRHLSRSCTGVRALEEAPQEDSRAAGDAPPDHRSPEGPTGRRRNAEHGRGGGP</sequence>
<evidence type="ECO:0000313" key="3">
    <source>
        <dbReference type="Proteomes" id="UP001283361"/>
    </source>
</evidence>
<feature type="region of interest" description="Disordered" evidence="1">
    <location>
        <begin position="1"/>
        <end position="69"/>
    </location>
</feature>
<evidence type="ECO:0000313" key="2">
    <source>
        <dbReference type="EMBL" id="KAK3776938.1"/>
    </source>
</evidence>
<dbReference type="AlphaFoldDB" id="A0AAE1DPH4"/>
<comment type="caution">
    <text evidence="2">The sequence shown here is derived from an EMBL/GenBank/DDBJ whole genome shotgun (WGS) entry which is preliminary data.</text>
</comment>
<keyword evidence="3" id="KW-1185">Reference proteome</keyword>
<feature type="compositionally biased region" description="Basic and acidic residues" evidence="1">
    <location>
        <begin position="134"/>
        <end position="144"/>
    </location>
</feature>
<organism evidence="2 3">
    <name type="scientific">Elysia crispata</name>
    <name type="common">lettuce slug</name>
    <dbReference type="NCBI Taxonomy" id="231223"/>
    <lineage>
        <taxon>Eukaryota</taxon>
        <taxon>Metazoa</taxon>
        <taxon>Spiralia</taxon>
        <taxon>Lophotrochozoa</taxon>
        <taxon>Mollusca</taxon>
        <taxon>Gastropoda</taxon>
        <taxon>Heterobranchia</taxon>
        <taxon>Euthyneura</taxon>
        <taxon>Panpulmonata</taxon>
        <taxon>Sacoglossa</taxon>
        <taxon>Placobranchoidea</taxon>
        <taxon>Plakobranchidae</taxon>
        <taxon>Elysia</taxon>
    </lineage>
</organism>
<evidence type="ECO:0000256" key="1">
    <source>
        <dbReference type="SAM" id="MobiDB-lite"/>
    </source>
</evidence>
<feature type="compositionally biased region" description="Basic and acidic residues" evidence="1">
    <location>
        <begin position="111"/>
        <end position="126"/>
    </location>
</feature>
<protein>
    <submittedName>
        <fullName evidence="2">Uncharacterized protein</fullName>
    </submittedName>
</protein>